<dbReference type="SMART" id="SM00174">
    <property type="entry name" value="RHO"/>
    <property type="match status" value="1"/>
</dbReference>
<comment type="subcellular location">
    <subcellularLocation>
        <location evidence="1">Cell membrane</location>
        <topology evidence="1">Lipid-anchor</topology>
        <orientation evidence="1">Cytoplasmic side</orientation>
    </subcellularLocation>
</comment>
<dbReference type="InterPro" id="IPR027417">
    <property type="entry name" value="P-loop_NTPase"/>
</dbReference>
<dbReference type="GO" id="GO:0007264">
    <property type="term" value="P:small GTPase-mediated signal transduction"/>
    <property type="evidence" value="ECO:0007669"/>
    <property type="project" value="InterPro"/>
</dbReference>
<evidence type="ECO:0000313" key="11">
    <source>
        <dbReference type="Proteomes" id="UP000077266"/>
    </source>
</evidence>
<gene>
    <name evidence="10" type="ORF">EXIGLDRAFT_721386</name>
</gene>
<evidence type="ECO:0000256" key="8">
    <source>
        <dbReference type="ARBA" id="ARBA00023288"/>
    </source>
</evidence>
<dbReference type="Proteomes" id="UP000077266">
    <property type="component" value="Unassembled WGS sequence"/>
</dbReference>
<dbReference type="InParanoid" id="A0A165FTQ1"/>
<dbReference type="EMBL" id="KV426071">
    <property type="protein sequence ID" value="KZV89516.1"/>
    <property type="molecule type" value="Genomic_DNA"/>
</dbReference>
<dbReference type="SMART" id="SM00173">
    <property type="entry name" value="RAS"/>
    <property type="match status" value="1"/>
</dbReference>
<keyword evidence="3" id="KW-1003">Cell membrane</keyword>
<dbReference type="GO" id="GO:0005525">
    <property type="term" value="F:GTP binding"/>
    <property type="evidence" value="ECO:0007669"/>
    <property type="project" value="UniProtKB-KW"/>
</dbReference>
<keyword evidence="6" id="KW-0342">GTP-binding</keyword>
<dbReference type="Gene3D" id="3.40.50.300">
    <property type="entry name" value="P-loop containing nucleotide triphosphate hydrolases"/>
    <property type="match status" value="1"/>
</dbReference>
<evidence type="ECO:0000256" key="6">
    <source>
        <dbReference type="ARBA" id="ARBA00023134"/>
    </source>
</evidence>
<keyword evidence="4" id="KW-0488">Methylation</keyword>
<dbReference type="AlphaFoldDB" id="A0A165FTQ1"/>
<dbReference type="PRINTS" id="PR00449">
    <property type="entry name" value="RASTRNSFRMNG"/>
</dbReference>
<evidence type="ECO:0000256" key="7">
    <source>
        <dbReference type="ARBA" id="ARBA00023136"/>
    </source>
</evidence>
<dbReference type="InterPro" id="IPR003578">
    <property type="entry name" value="Small_GTPase_Rho"/>
</dbReference>
<keyword evidence="9" id="KW-0636">Prenylation</keyword>
<proteinExistence type="inferred from homology"/>
<dbReference type="GO" id="GO:0005886">
    <property type="term" value="C:plasma membrane"/>
    <property type="evidence" value="ECO:0007669"/>
    <property type="project" value="UniProtKB-SubCell"/>
</dbReference>
<dbReference type="OrthoDB" id="8830751at2759"/>
<dbReference type="SMART" id="SM00175">
    <property type="entry name" value="RAB"/>
    <property type="match status" value="1"/>
</dbReference>
<dbReference type="PROSITE" id="PS51420">
    <property type="entry name" value="RHO"/>
    <property type="match status" value="1"/>
</dbReference>
<accession>A0A165FTQ1</accession>
<dbReference type="InterPro" id="IPR001806">
    <property type="entry name" value="Small_GTPase"/>
</dbReference>
<dbReference type="PANTHER" id="PTHR24072">
    <property type="entry name" value="RHO FAMILY GTPASE"/>
    <property type="match status" value="1"/>
</dbReference>
<protein>
    <submittedName>
        <fullName evidence="10">Uncharacterized protein</fullName>
    </submittedName>
</protein>
<evidence type="ECO:0000256" key="1">
    <source>
        <dbReference type="ARBA" id="ARBA00004342"/>
    </source>
</evidence>
<comment type="similarity">
    <text evidence="2">Belongs to the small GTPase superfamily. Rho family.</text>
</comment>
<dbReference type="GO" id="GO:0003924">
    <property type="term" value="F:GTPase activity"/>
    <property type="evidence" value="ECO:0007669"/>
    <property type="project" value="InterPro"/>
</dbReference>
<dbReference type="Pfam" id="PF00071">
    <property type="entry name" value="Ras"/>
    <property type="match status" value="1"/>
</dbReference>
<dbReference type="STRING" id="1314781.A0A165FTQ1"/>
<keyword evidence="7" id="KW-0472">Membrane</keyword>
<keyword evidence="11" id="KW-1185">Reference proteome</keyword>
<evidence type="ECO:0000256" key="5">
    <source>
        <dbReference type="ARBA" id="ARBA00022741"/>
    </source>
</evidence>
<evidence type="ECO:0000256" key="3">
    <source>
        <dbReference type="ARBA" id="ARBA00022475"/>
    </source>
</evidence>
<evidence type="ECO:0000313" key="10">
    <source>
        <dbReference type="EMBL" id="KZV89516.1"/>
    </source>
</evidence>
<keyword evidence="8" id="KW-0449">Lipoprotein</keyword>
<keyword evidence="5" id="KW-0547">Nucleotide-binding</keyword>
<name>A0A165FTQ1_EXIGL</name>
<dbReference type="SUPFAM" id="SSF52540">
    <property type="entry name" value="P-loop containing nucleoside triphosphate hydrolases"/>
    <property type="match status" value="1"/>
</dbReference>
<organism evidence="10 11">
    <name type="scientific">Exidia glandulosa HHB12029</name>
    <dbReference type="NCBI Taxonomy" id="1314781"/>
    <lineage>
        <taxon>Eukaryota</taxon>
        <taxon>Fungi</taxon>
        <taxon>Dikarya</taxon>
        <taxon>Basidiomycota</taxon>
        <taxon>Agaricomycotina</taxon>
        <taxon>Agaricomycetes</taxon>
        <taxon>Auriculariales</taxon>
        <taxon>Exidiaceae</taxon>
        <taxon>Exidia</taxon>
    </lineage>
</organism>
<evidence type="ECO:0000256" key="9">
    <source>
        <dbReference type="ARBA" id="ARBA00023289"/>
    </source>
</evidence>
<sequence length="199" mass="22028">MSSSPPPPVRRKLVIVGDGACGKTSLLLAFSQGKFTDVHIATVFESSVADVEVDGRWIELALWDTAGQEDYDRLRPLCYPDTHVLLLCFAINDPDSFDNITEKWLPEIDHYLPNVPRILVGCKSDLRNDSAVVAELRQAGKEITTPLKGDAMARALHALAYVECSAKSGENVKEVFERAGRAALTYPNRSVIKRRCPLF</sequence>
<evidence type="ECO:0000256" key="4">
    <source>
        <dbReference type="ARBA" id="ARBA00022481"/>
    </source>
</evidence>
<dbReference type="FunFam" id="3.40.50.300:FF:000983">
    <property type="entry name" value="Rho family GTPase"/>
    <property type="match status" value="1"/>
</dbReference>
<reference evidence="10 11" key="1">
    <citation type="journal article" date="2016" name="Mol. Biol. Evol.">
        <title>Comparative Genomics of Early-Diverging Mushroom-Forming Fungi Provides Insights into the Origins of Lignocellulose Decay Capabilities.</title>
        <authorList>
            <person name="Nagy L.G."/>
            <person name="Riley R."/>
            <person name="Tritt A."/>
            <person name="Adam C."/>
            <person name="Daum C."/>
            <person name="Floudas D."/>
            <person name="Sun H."/>
            <person name="Yadav J.S."/>
            <person name="Pangilinan J."/>
            <person name="Larsson K.H."/>
            <person name="Matsuura K."/>
            <person name="Barry K."/>
            <person name="Labutti K."/>
            <person name="Kuo R."/>
            <person name="Ohm R.A."/>
            <person name="Bhattacharya S.S."/>
            <person name="Shirouzu T."/>
            <person name="Yoshinaga Y."/>
            <person name="Martin F.M."/>
            <person name="Grigoriev I.V."/>
            <person name="Hibbett D.S."/>
        </authorList>
    </citation>
    <scope>NUCLEOTIDE SEQUENCE [LARGE SCALE GENOMIC DNA]</scope>
    <source>
        <strain evidence="10 11">HHB12029</strain>
    </source>
</reference>
<dbReference type="InterPro" id="IPR005225">
    <property type="entry name" value="Small_GTP-bd"/>
</dbReference>
<dbReference type="PROSITE" id="PS51421">
    <property type="entry name" value="RAS"/>
    <property type="match status" value="1"/>
</dbReference>
<dbReference type="PROSITE" id="PS51419">
    <property type="entry name" value="RAB"/>
    <property type="match status" value="1"/>
</dbReference>
<evidence type="ECO:0000256" key="2">
    <source>
        <dbReference type="ARBA" id="ARBA00010142"/>
    </source>
</evidence>
<dbReference type="NCBIfam" id="TIGR00231">
    <property type="entry name" value="small_GTP"/>
    <property type="match status" value="1"/>
</dbReference>